<feature type="region of interest" description="Disordered" evidence="1">
    <location>
        <begin position="147"/>
        <end position="172"/>
    </location>
</feature>
<evidence type="ECO:0000259" key="2">
    <source>
        <dbReference type="Pfam" id="PF21831"/>
    </source>
</evidence>
<evidence type="ECO:0000313" key="4">
    <source>
        <dbReference type="Proteomes" id="UP001212821"/>
    </source>
</evidence>
<dbReference type="InterPro" id="IPR054186">
    <property type="entry name" value="DUF6891"/>
</dbReference>
<accession>A0ABY7Q8X5</accession>
<sequence>MTQDTALTPDVLLEAQERARELIRCGFQEPDEIAESLVEVLDDQGLTQEEAERIVAPLWAERLAEQADWPETTDVDRLVAAFDLLEDQGIVAAMDFTCCAGCGYAEIGGEADQDSRGFVFFHQQDTEAAAAGRGLMLRYGAFRTAEEADGEPSAASGEESGEESESAAGQRTAEVGRIVVAALEAVGLPVEWDGSPRTAIRVDPLEWLNRLPE</sequence>
<dbReference type="Pfam" id="PF21831">
    <property type="entry name" value="DUF6891"/>
    <property type="match status" value="1"/>
</dbReference>
<organism evidence="3 4">
    <name type="scientific">Kitasatospora cathayae</name>
    <dbReference type="NCBI Taxonomy" id="3004092"/>
    <lineage>
        <taxon>Bacteria</taxon>
        <taxon>Bacillati</taxon>
        <taxon>Actinomycetota</taxon>
        <taxon>Actinomycetes</taxon>
        <taxon>Kitasatosporales</taxon>
        <taxon>Streptomycetaceae</taxon>
        <taxon>Kitasatospora</taxon>
    </lineage>
</organism>
<evidence type="ECO:0000256" key="1">
    <source>
        <dbReference type="SAM" id="MobiDB-lite"/>
    </source>
</evidence>
<proteinExistence type="predicted"/>
<keyword evidence="4" id="KW-1185">Reference proteome</keyword>
<dbReference type="EMBL" id="CP115450">
    <property type="protein sequence ID" value="WBP89135.1"/>
    <property type="molecule type" value="Genomic_DNA"/>
</dbReference>
<gene>
    <name evidence="3" type="ORF">O1G21_27035</name>
</gene>
<feature type="domain" description="DUF6891" evidence="2">
    <location>
        <begin position="13"/>
        <end position="211"/>
    </location>
</feature>
<dbReference type="Proteomes" id="UP001212821">
    <property type="component" value="Chromosome"/>
</dbReference>
<evidence type="ECO:0000313" key="3">
    <source>
        <dbReference type="EMBL" id="WBP89135.1"/>
    </source>
</evidence>
<reference evidence="4" key="1">
    <citation type="submission" date="2022-12" db="EMBL/GenBank/DDBJ databases">
        <authorList>
            <person name="Mo P."/>
        </authorList>
    </citation>
    <scope>NUCLEOTIDE SEQUENCE [LARGE SCALE GENOMIC DNA]</scope>
    <source>
        <strain evidence="4">HUAS 3-15</strain>
    </source>
</reference>
<dbReference type="RefSeq" id="WP_270147286.1">
    <property type="nucleotide sequence ID" value="NZ_CP115450.1"/>
</dbReference>
<protein>
    <recommendedName>
        <fullName evidence="2">DUF6891 domain-containing protein</fullName>
    </recommendedName>
</protein>
<name>A0ABY7Q8X5_9ACTN</name>